<dbReference type="Proteomes" id="UP000314294">
    <property type="component" value="Unassembled WGS sequence"/>
</dbReference>
<dbReference type="AlphaFoldDB" id="A0A4Z2FUH7"/>
<organism evidence="1 2">
    <name type="scientific">Liparis tanakae</name>
    <name type="common">Tanaka's snailfish</name>
    <dbReference type="NCBI Taxonomy" id="230148"/>
    <lineage>
        <taxon>Eukaryota</taxon>
        <taxon>Metazoa</taxon>
        <taxon>Chordata</taxon>
        <taxon>Craniata</taxon>
        <taxon>Vertebrata</taxon>
        <taxon>Euteleostomi</taxon>
        <taxon>Actinopterygii</taxon>
        <taxon>Neopterygii</taxon>
        <taxon>Teleostei</taxon>
        <taxon>Neoteleostei</taxon>
        <taxon>Acanthomorphata</taxon>
        <taxon>Eupercaria</taxon>
        <taxon>Perciformes</taxon>
        <taxon>Cottioidei</taxon>
        <taxon>Cottales</taxon>
        <taxon>Liparidae</taxon>
        <taxon>Liparis</taxon>
    </lineage>
</organism>
<proteinExistence type="predicted"/>
<sequence>MWSHPARSRLQDSLPRTKGTAVRLIGESNSPLKMLILVLKDFWVLYEEKFREEANDVDRFWDVIQSRRMSGSKAEMFIGDE</sequence>
<evidence type="ECO:0000313" key="1">
    <source>
        <dbReference type="EMBL" id="TNN44002.1"/>
    </source>
</evidence>
<keyword evidence="2" id="KW-1185">Reference proteome</keyword>
<protein>
    <submittedName>
        <fullName evidence="1">Uncharacterized protein</fullName>
    </submittedName>
</protein>
<gene>
    <name evidence="1" type="ORF">EYF80_045810</name>
</gene>
<evidence type="ECO:0000313" key="2">
    <source>
        <dbReference type="Proteomes" id="UP000314294"/>
    </source>
</evidence>
<reference evidence="1 2" key="1">
    <citation type="submission" date="2019-03" db="EMBL/GenBank/DDBJ databases">
        <title>First draft genome of Liparis tanakae, snailfish: a comprehensive survey of snailfish specific genes.</title>
        <authorList>
            <person name="Kim W."/>
            <person name="Song I."/>
            <person name="Jeong J.-H."/>
            <person name="Kim D."/>
            <person name="Kim S."/>
            <person name="Ryu S."/>
            <person name="Song J.Y."/>
            <person name="Lee S.K."/>
        </authorList>
    </citation>
    <scope>NUCLEOTIDE SEQUENCE [LARGE SCALE GENOMIC DNA]</scope>
    <source>
        <tissue evidence="1">Muscle</tissue>
    </source>
</reference>
<dbReference type="EMBL" id="SRLO01000931">
    <property type="protein sequence ID" value="TNN44002.1"/>
    <property type="molecule type" value="Genomic_DNA"/>
</dbReference>
<name>A0A4Z2FUH7_9TELE</name>
<comment type="caution">
    <text evidence="1">The sequence shown here is derived from an EMBL/GenBank/DDBJ whole genome shotgun (WGS) entry which is preliminary data.</text>
</comment>
<accession>A0A4Z2FUH7</accession>